<evidence type="ECO:0000313" key="4">
    <source>
        <dbReference type="EMBL" id="KAI5314099.1"/>
    </source>
</evidence>
<dbReference type="AlphaFoldDB" id="A0AAD4UWI7"/>
<proteinExistence type="predicted"/>
<keyword evidence="5" id="KW-1185">Reference proteome</keyword>
<sequence>MSSTTSGSSWTSKQNKDFENTLAGFDKDTANHWDNVVNAVGKKIQRKSRSIISFLLKISCLLSLDKCSSRIIEKN</sequence>
<evidence type="ECO:0000313" key="5">
    <source>
        <dbReference type="Proteomes" id="UP001054821"/>
    </source>
</evidence>
<comment type="caution">
    <text evidence="4">The sequence shown here is derived from an EMBL/GenBank/DDBJ whole genome shotgun (WGS) entry which is preliminary data.</text>
</comment>
<protein>
    <submittedName>
        <fullName evidence="4">Uncharacterized protein</fullName>
    </submittedName>
</protein>
<organism evidence="4 5">
    <name type="scientific">Prunus dulcis</name>
    <name type="common">Almond</name>
    <name type="synonym">Amygdalus dulcis</name>
    <dbReference type="NCBI Taxonomy" id="3755"/>
    <lineage>
        <taxon>Eukaryota</taxon>
        <taxon>Viridiplantae</taxon>
        <taxon>Streptophyta</taxon>
        <taxon>Embryophyta</taxon>
        <taxon>Tracheophyta</taxon>
        <taxon>Spermatophyta</taxon>
        <taxon>Magnoliopsida</taxon>
        <taxon>eudicotyledons</taxon>
        <taxon>Gunneridae</taxon>
        <taxon>Pentapetalae</taxon>
        <taxon>rosids</taxon>
        <taxon>fabids</taxon>
        <taxon>Rosales</taxon>
        <taxon>Rosaceae</taxon>
        <taxon>Amygdaloideae</taxon>
        <taxon>Amygdaleae</taxon>
        <taxon>Prunus</taxon>
    </lineage>
</organism>
<evidence type="ECO:0000256" key="1">
    <source>
        <dbReference type="ARBA" id="ARBA00023015"/>
    </source>
</evidence>
<keyword evidence="3" id="KW-0539">Nucleus</keyword>
<evidence type="ECO:0000256" key="3">
    <source>
        <dbReference type="ARBA" id="ARBA00023242"/>
    </source>
</evidence>
<dbReference type="GO" id="GO:0003700">
    <property type="term" value="F:DNA-binding transcription factor activity"/>
    <property type="evidence" value="ECO:0007669"/>
    <property type="project" value="InterPro"/>
</dbReference>
<evidence type="ECO:0000256" key="2">
    <source>
        <dbReference type="ARBA" id="ARBA00023163"/>
    </source>
</evidence>
<keyword evidence="1" id="KW-0805">Transcription regulation</keyword>
<keyword evidence="2" id="KW-0804">Transcription</keyword>
<name>A0AAD4UWI7_PRUDU</name>
<accession>A0AAD4UWI7</accession>
<dbReference type="InterPro" id="IPR044636">
    <property type="entry name" value="RADIALIS-like"/>
</dbReference>
<dbReference type="PANTHER" id="PTHR43952:SF75">
    <property type="entry name" value="PROTEIN RADIALIS-LIKE 6"/>
    <property type="match status" value="1"/>
</dbReference>
<dbReference type="Proteomes" id="UP001054821">
    <property type="component" value="Chromosome 8"/>
</dbReference>
<gene>
    <name evidence="4" type="ORF">L3X38_043275</name>
</gene>
<dbReference type="Gene3D" id="1.10.10.60">
    <property type="entry name" value="Homeodomain-like"/>
    <property type="match status" value="1"/>
</dbReference>
<reference evidence="4 5" key="1">
    <citation type="journal article" date="2022" name="G3 (Bethesda)">
        <title>Whole-genome sequence and methylome profiling of the almond [Prunus dulcis (Mill.) D.A. Webb] cultivar 'Nonpareil'.</title>
        <authorList>
            <person name="D'Amico-Willman K.M."/>
            <person name="Ouma W.Z."/>
            <person name="Meulia T."/>
            <person name="Sideli G.M."/>
            <person name="Gradziel T.M."/>
            <person name="Fresnedo-Ramirez J."/>
        </authorList>
    </citation>
    <scope>NUCLEOTIDE SEQUENCE [LARGE SCALE GENOMIC DNA]</scope>
    <source>
        <strain evidence="4">Clone GOH B32 T37-40</strain>
    </source>
</reference>
<dbReference type="EMBL" id="JAJFAZ020000008">
    <property type="protein sequence ID" value="KAI5314099.1"/>
    <property type="molecule type" value="Genomic_DNA"/>
</dbReference>
<dbReference type="PANTHER" id="PTHR43952">
    <property type="entry name" value="MYB FAMILY TRANSCRIPTION FACTOR-RELATED"/>
    <property type="match status" value="1"/>
</dbReference>